<proteinExistence type="predicted"/>
<feature type="domain" description="Cyanovirin-N" evidence="1">
    <location>
        <begin position="2"/>
        <end position="107"/>
    </location>
</feature>
<dbReference type="Proteomes" id="UP001144191">
    <property type="component" value="Unassembled WGS sequence"/>
</dbReference>
<dbReference type="InterPro" id="IPR036673">
    <property type="entry name" value="Cyanovirin-N_sf"/>
</dbReference>
<dbReference type="EMBL" id="BRPB01000030">
    <property type="protein sequence ID" value="GLA49512.1"/>
    <property type="molecule type" value="Genomic_DNA"/>
</dbReference>
<dbReference type="AlphaFoldDB" id="A0A9W6EAP9"/>
<dbReference type="RefSeq" id="XP_001395796.3">
    <property type="nucleotide sequence ID" value="XM_001395759.3"/>
</dbReference>
<evidence type="ECO:0000313" key="3">
    <source>
        <dbReference type="Proteomes" id="UP001144191"/>
    </source>
</evidence>
<dbReference type="Pfam" id="PF08881">
    <property type="entry name" value="CVNH"/>
    <property type="match status" value="1"/>
</dbReference>
<accession>A0A9W6EAP9</accession>
<dbReference type="PANTHER" id="PTHR42076:SF1">
    <property type="entry name" value="CYANOVIRIN-N DOMAIN-CONTAINING PROTEIN"/>
    <property type="match status" value="1"/>
</dbReference>
<protein>
    <recommendedName>
        <fullName evidence="1">Cyanovirin-N domain-containing protein</fullName>
    </recommendedName>
</protein>
<name>A0A9W6EAP9_ASPNG</name>
<dbReference type="PANTHER" id="PTHR42076">
    <property type="entry name" value="CYANOVIRIN-N HOMOLOG"/>
    <property type="match status" value="1"/>
</dbReference>
<evidence type="ECO:0000259" key="1">
    <source>
        <dbReference type="SMART" id="SM01111"/>
    </source>
</evidence>
<dbReference type="GeneID" id="4986096"/>
<dbReference type="SUPFAM" id="SSF51322">
    <property type="entry name" value="Cyanovirin-N"/>
    <property type="match status" value="1"/>
</dbReference>
<reference evidence="4" key="2">
    <citation type="submission" date="2025-02" db="EMBL/GenBank/DDBJ databases">
        <authorList>
            <consortium name="NCBI Genome Project"/>
        </authorList>
    </citation>
    <scope>NUCLEOTIDE SEQUENCE</scope>
</reference>
<evidence type="ECO:0000313" key="2">
    <source>
        <dbReference type="EMBL" id="GLA49512.1"/>
    </source>
</evidence>
<sequence>MSFHNSCQNIHLIHEPGATFLHAEVRRANGEYVARKIRLDRHIGNTDGWFIWGGSNFTETAKDIQLENTGRGPKLTAYLRKRDGGYRELQGLYLADKIANENGELVFKVCIILSLPTLYCWVFYDWED</sequence>
<evidence type="ECO:0000313" key="4">
    <source>
        <dbReference type="RefSeq" id="XP_001395796.3"/>
    </source>
</evidence>
<dbReference type="Gene3D" id="2.30.60.10">
    <property type="entry name" value="Cyanovirin-N"/>
    <property type="match status" value="1"/>
</dbReference>
<dbReference type="SMART" id="SM01111">
    <property type="entry name" value="CVNH"/>
    <property type="match status" value="1"/>
</dbReference>
<reference evidence="2" key="1">
    <citation type="submission" date="2022-07" db="EMBL/GenBank/DDBJ databases">
        <title>Taxonomy of Aspergillus series Nigri: significant species reduction supported by multi-species coalescent approaches.</title>
        <authorList>
            <person name="Bian C."/>
            <person name="Kusuya Y."/>
            <person name="Sklenar F."/>
            <person name="D'hooge E."/>
            <person name="Yaguchi T."/>
            <person name="Takahashi H."/>
            <person name="Hubka V."/>
        </authorList>
    </citation>
    <scope>NUCLEOTIDE SEQUENCE</scope>
    <source>
        <strain evidence="2">IFM 63604</strain>
    </source>
</reference>
<organism evidence="2 3">
    <name type="scientific">Aspergillus niger</name>
    <dbReference type="NCBI Taxonomy" id="5061"/>
    <lineage>
        <taxon>Eukaryota</taxon>
        <taxon>Fungi</taxon>
        <taxon>Dikarya</taxon>
        <taxon>Ascomycota</taxon>
        <taxon>Pezizomycotina</taxon>
        <taxon>Eurotiomycetes</taxon>
        <taxon>Eurotiomycetidae</taxon>
        <taxon>Eurotiales</taxon>
        <taxon>Aspergillaceae</taxon>
        <taxon>Aspergillus</taxon>
        <taxon>Aspergillus subgen. Circumdati</taxon>
    </lineage>
</organism>
<dbReference type="InterPro" id="IPR011058">
    <property type="entry name" value="Cyanovirin-N"/>
</dbReference>
<gene>
    <name evidence="4" type="ORF">An12g07470</name>
    <name evidence="2" type="ORF">AnigIFM63604_005470</name>
</gene>
<reference evidence="4" key="3">
    <citation type="submission" date="2025-04" db="UniProtKB">
        <authorList>
            <consortium name="RefSeq"/>
        </authorList>
    </citation>
    <scope>IDENTIFICATION</scope>
</reference>
<dbReference type="KEGG" id="ang:An12g07470"/>